<feature type="compositionally biased region" description="Gly residues" evidence="1">
    <location>
        <begin position="1"/>
        <end position="12"/>
    </location>
</feature>
<dbReference type="Proteomes" id="UP001292094">
    <property type="component" value="Unassembled WGS sequence"/>
</dbReference>
<dbReference type="EMBL" id="JAWZYT010004161">
    <property type="protein sequence ID" value="KAK4295040.1"/>
    <property type="molecule type" value="Genomic_DNA"/>
</dbReference>
<evidence type="ECO:0000313" key="3">
    <source>
        <dbReference type="Proteomes" id="UP001292094"/>
    </source>
</evidence>
<proteinExistence type="predicted"/>
<feature type="compositionally biased region" description="Polar residues" evidence="1">
    <location>
        <begin position="14"/>
        <end position="24"/>
    </location>
</feature>
<comment type="caution">
    <text evidence="2">The sequence shown here is derived from an EMBL/GenBank/DDBJ whole genome shotgun (WGS) entry which is preliminary data.</text>
</comment>
<reference evidence="2" key="1">
    <citation type="submission" date="2023-11" db="EMBL/GenBank/DDBJ databases">
        <title>Genome assemblies of two species of porcelain crab, Petrolisthes cinctipes and Petrolisthes manimaculis (Anomura: Porcellanidae).</title>
        <authorList>
            <person name="Angst P."/>
        </authorList>
    </citation>
    <scope>NUCLEOTIDE SEQUENCE</scope>
    <source>
        <strain evidence="2">PB745_02</strain>
        <tissue evidence="2">Gill</tissue>
    </source>
</reference>
<evidence type="ECO:0000256" key="1">
    <source>
        <dbReference type="SAM" id="MobiDB-lite"/>
    </source>
</evidence>
<sequence length="82" mass="8840">MPGQIGWDGGEGLDSSQENQQLPSSVSQFLVEGDAGCCNWSFPRSLACQQQVPPVSAARVRQEYSRSSCLSSRSAQVVMTQC</sequence>
<gene>
    <name evidence="2" type="ORF">Pmani_032374</name>
</gene>
<dbReference type="AlphaFoldDB" id="A0AAE1TTU8"/>
<organism evidence="2 3">
    <name type="scientific">Petrolisthes manimaculis</name>
    <dbReference type="NCBI Taxonomy" id="1843537"/>
    <lineage>
        <taxon>Eukaryota</taxon>
        <taxon>Metazoa</taxon>
        <taxon>Ecdysozoa</taxon>
        <taxon>Arthropoda</taxon>
        <taxon>Crustacea</taxon>
        <taxon>Multicrustacea</taxon>
        <taxon>Malacostraca</taxon>
        <taxon>Eumalacostraca</taxon>
        <taxon>Eucarida</taxon>
        <taxon>Decapoda</taxon>
        <taxon>Pleocyemata</taxon>
        <taxon>Anomura</taxon>
        <taxon>Galatheoidea</taxon>
        <taxon>Porcellanidae</taxon>
        <taxon>Petrolisthes</taxon>
    </lineage>
</organism>
<accession>A0AAE1TTU8</accession>
<evidence type="ECO:0000313" key="2">
    <source>
        <dbReference type="EMBL" id="KAK4295040.1"/>
    </source>
</evidence>
<protein>
    <submittedName>
        <fullName evidence="2">Uncharacterized protein</fullName>
    </submittedName>
</protein>
<keyword evidence="3" id="KW-1185">Reference proteome</keyword>
<name>A0AAE1TTU8_9EUCA</name>
<feature type="region of interest" description="Disordered" evidence="1">
    <location>
        <begin position="1"/>
        <end position="24"/>
    </location>
</feature>